<evidence type="ECO:0000313" key="1">
    <source>
        <dbReference type="EMBL" id="CAA9448295.1"/>
    </source>
</evidence>
<dbReference type="AlphaFoldDB" id="A0A6J4QLI0"/>
<protein>
    <submittedName>
        <fullName evidence="1">Uncharacterized protein</fullName>
    </submittedName>
</protein>
<sequence length="224" mass="25342">MSGVKDQIRQTYDALVESGDVTEIRAFGDKQTVSGYFDNGDDFVAAAHRMDLRGYEVYVTLNRVDPALFARAANRTKERPKNTTSDRDVLRRQWLLLDFDCVRPSGVSSTEAEKEAAELRAREVREYLRGRGWPDPVVGDSGNGYHLLYRIDLPNDQESTDLVKNVLQALAFRFDDEKVKVDTSVYNAARISKVYGTMARKGDDVPGRPHRRSELLKVPTEVNV</sequence>
<accession>A0A6J4QLI0</accession>
<proteinExistence type="predicted"/>
<organism evidence="1">
    <name type="scientific">uncultured Rubrobacteraceae bacterium</name>
    <dbReference type="NCBI Taxonomy" id="349277"/>
    <lineage>
        <taxon>Bacteria</taxon>
        <taxon>Bacillati</taxon>
        <taxon>Actinomycetota</taxon>
        <taxon>Rubrobacteria</taxon>
        <taxon>Rubrobacterales</taxon>
        <taxon>Rubrobacteraceae</taxon>
        <taxon>environmental samples</taxon>
    </lineage>
</organism>
<dbReference type="EMBL" id="CADCVE010000024">
    <property type="protein sequence ID" value="CAA9448295.1"/>
    <property type="molecule type" value="Genomic_DNA"/>
</dbReference>
<reference evidence="1" key="1">
    <citation type="submission" date="2020-02" db="EMBL/GenBank/DDBJ databases">
        <authorList>
            <person name="Meier V. D."/>
        </authorList>
    </citation>
    <scope>NUCLEOTIDE SEQUENCE</scope>
    <source>
        <strain evidence="1">AVDCRST_MAG28</strain>
    </source>
</reference>
<gene>
    <name evidence="1" type="ORF">AVDCRST_MAG28-1100</name>
</gene>
<name>A0A6J4QLI0_9ACTN</name>